<reference evidence="1 2" key="1">
    <citation type="submission" date="2014-07" db="EMBL/GenBank/DDBJ databases">
        <title>Complete Genome of Citrobacter freundii Myophage Miller.</title>
        <authorList>
            <person name="Hwang K."/>
            <person name="Luna A.J."/>
            <person name="Hernandez A.C."/>
            <person name="Everett G.F.K."/>
        </authorList>
    </citation>
    <scope>NUCLEOTIDE SEQUENCE [LARGE SCALE GENOMIC DNA]</scope>
</reference>
<gene>
    <name evidence="1" type="ORF">CPTMiller_0080</name>
</gene>
<organism evidence="1 2">
    <name type="scientific">Citrobacter phage Miller</name>
    <dbReference type="NCBI Taxonomy" id="1527524"/>
    <lineage>
        <taxon>Viruses</taxon>
        <taxon>Duplodnaviria</taxon>
        <taxon>Heunggongvirae</taxon>
        <taxon>Uroviricota</taxon>
        <taxon>Caudoviricetes</taxon>
        <taxon>Pantevenvirales</taxon>
        <taxon>Straboviridae</taxon>
        <taxon>Pseudotevenvirus</taxon>
        <taxon>Pseudotevenvirus miller</taxon>
    </lineage>
</organism>
<evidence type="ECO:0000313" key="1">
    <source>
        <dbReference type="EMBL" id="AIK68016.1"/>
    </source>
</evidence>
<accession>A0A076YP99</accession>
<keyword evidence="2" id="KW-1185">Reference proteome</keyword>
<protein>
    <submittedName>
        <fullName evidence="1">Uncharacterized protein</fullName>
    </submittedName>
</protein>
<dbReference type="EMBL" id="KM236237">
    <property type="protein sequence ID" value="AIK68016.1"/>
    <property type="molecule type" value="Genomic_DNA"/>
</dbReference>
<proteinExistence type="predicted"/>
<evidence type="ECO:0000313" key="2">
    <source>
        <dbReference type="Proteomes" id="UP000201263"/>
    </source>
</evidence>
<dbReference type="KEGG" id="vg:22113552"/>
<name>A0A076YP99_9CAUD</name>
<dbReference type="RefSeq" id="YP_009097682.1">
    <property type="nucleotide sequence ID" value="NC_025414.1"/>
</dbReference>
<sequence>MQFREKMLYHPDGHFEQVFVPMSPVKFKERYGVTFKEWKSNLHKDDYRKKFKFNECYVEDDPYDQDVCGETNPIIERTPEELYESVITAAYEI</sequence>
<dbReference type="GeneID" id="22113552"/>
<dbReference type="Proteomes" id="UP000201263">
    <property type="component" value="Segment"/>
</dbReference>